<feature type="domain" description="RNA polymerase sigma factor 70 region 4 type 2" evidence="6">
    <location>
        <begin position="137"/>
        <end position="188"/>
    </location>
</feature>
<organism evidence="7 8">
    <name type="scientific">Pedobacter steynii</name>
    <dbReference type="NCBI Taxonomy" id="430522"/>
    <lineage>
        <taxon>Bacteria</taxon>
        <taxon>Pseudomonadati</taxon>
        <taxon>Bacteroidota</taxon>
        <taxon>Sphingobacteriia</taxon>
        <taxon>Sphingobacteriales</taxon>
        <taxon>Sphingobacteriaceae</taxon>
        <taxon>Pedobacter</taxon>
    </lineage>
</organism>
<dbReference type="PANTHER" id="PTHR43133">
    <property type="entry name" value="RNA POLYMERASE ECF-TYPE SIGMA FACTO"/>
    <property type="match status" value="1"/>
</dbReference>
<keyword evidence="8" id="KW-1185">Reference proteome</keyword>
<keyword evidence="4" id="KW-0804">Transcription</keyword>
<dbReference type="InterPro" id="IPR014284">
    <property type="entry name" value="RNA_pol_sigma-70_dom"/>
</dbReference>
<dbReference type="Gene3D" id="1.10.1740.10">
    <property type="match status" value="1"/>
</dbReference>
<dbReference type="KEGG" id="psty:BFS30_07385"/>
<evidence type="ECO:0000256" key="4">
    <source>
        <dbReference type="ARBA" id="ARBA00023163"/>
    </source>
</evidence>
<dbReference type="CDD" id="cd06171">
    <property type="entry name" value="Sigma70_r4"/>
    <property type="match status" value="1"/>
</dbReference>
<dbReference type="AlphaFoldDB" id="A0A1D7QEG3"/>
<reference evidence="7 8" key="1">
    <citation type="submission" date="2016-08" db="EMBL/GenBank/DDBJ databases">
        <authorList>
            <person name="Seilhamer J.J."/>
        </authorList>
    </citation>
    <scope>NUCLEOTIDE SEQUENCE [LARGE SCALE GENOMIC DNA]</scope>
    <source>
        <strain evidence="7 8">DX4</strain>
    </source>
</reference>
<dbReference type="GO" id="GO:0016987">
    <property type="term" value="F:sigma factor activity"/>
    <property type="evidence" value="ECO:0007669"/>
    <property type="project" value="UniProtKB-KW"/>
</dbReference>
<keyword evidence="3" id="KW-0731">Sigma factor</keyword>
<dbReference type="InterPro" id="IPR013249">
    <property type="entry name" value="RNA_pol_sigma70_r4_t2"/>
</dbReference>
<evidence type="ECO:0000256" key="2">
    <source>
        <dbReference type="ARBA" id="ARBA00023015"/>
    </source>
</evidence>
<dbReference type="InterPro" id="IPR039425">
    <property type="entry name" value="RNA_pol_sigma-70-like"/>
</dbReference>
<evidence type="ECO:0000313" key="7">
    <source>
        <dbReference type="EMBL" id="AOM77005.1"/>
    </source>
</evidence>
<gene>
    <name evidence="7" type="ORF">BFS30_07385</name>
</gene>
<dbReference type="GO" id="GO:0003677">
    <property type="term" value="F:DNA binding"/>
    <property type="evidence" value="ECO:0007669"/>
    <property type="project" value="InterPro"/>
</dbReference>
<dbReference type="InterPro" id="IPR013324">
    <property type="entry name" value="RNA_pol_sigma_r3/r4-like"/>
</dbReference>
<dbReference type="Gene3D" id="1.10.10.10">
    <property type="entry name" value="Winged helix-like DNA-binding domain superfamily/Winged helix DNA-binding domain"/>
    <property type="match status" value="1"/>
</dbReference>
<name>A0A1D7QEG3_9SPHI</name>
<dbReference type="PANTHER" id="PTHR43133:SF51">
    <property type="entry name" value="RNA POLYMERASE SIGMA FACTOR"/>
    <property type="match status" value="1"/>
</dbReference>
<dbReference type="RefSeq" id="WP_069378698.1">
    <property type="nucleotide sequence ID" value="NZ_CP017141.1"/>
</dbReference>
<dbReference type="InterPro" id="IPR036388">
    <property type="entry name" value="WH-like_DNA-bd_sf"/>
</dbReference>
<dbReference type="InterPro" id="IPR013325">
    <property type="entry name" value="RNA_pol_sigma_r2"/>
</dbReference>
<feature type="domain" description="RNA polymerase sigma-70 region 2" evidence="5">
    <location>
        <begin position="30"/>
        <end position="95"/>
    </location>
</feature>
<comment type="similarity">
    <text evidence="1">Belongs to the sigma-70 factor family. ECF subfamily.</text>
</comment>
<evidence type="ECO:0000256" key="3">
    <source>
        <dbReference type="ARBA" id="ARBA00023082"/>
    </source>
</evidence>
<dbReference type="EMBL" id="CP017141">
    <property type="protein sequence ID" value="AOM77005.1"/>
    <property type="molecule type" value="Genomic_DNA"/>
</dbReference>
<protein>
    <submittedName>
        <fullName evidence="7">RNA polymerase subunit sigma-24</fullName>
    </submittedName>
</protein>
<dbReference type="SUPFAM" id="SSF88946">
    <property type="entry name" value="Sigma2 domain of RNA polymerase sigma factors"/>
    <property type="match status" value="1"/>
</dbReference>
<dbReference type="Pfam" id="PF08281">
    <property type="entry name" value="Sigma70_r4_2"/>
    <property type="match status" value="1"/>
</dbReference>
<dbReference type="OrthoDB" id="9785675at2"/>
<dbReference type="Pfam" id="PF04542">
    <property type="entry name" value="Sigma70_r2"/>
    <property type="match status" value="1"/>
</dbReference>
<evidence type="ECO:0000259" key="6">
    <source>
        <dbReference type="Pfam" id="PF08281"/>
    </source>
</evidence>
<dbReference type="SUPFAM" id="SSF88659">
    <property type="entry name" value="Sigma3 and sigma4 domains of RNA polymerase sigma factors"/>
    <property type="match status" value="1"/>
</dbReference>
<evidence type="ECO:0000256" key="1">
    <source>
        <dbReference type="ARBA" id="ARBA00010641"/>
    </source>
</evidence>
<dbReference type="InterPro" id="IPR007627">
    <property type="entry name" value="RNA_pol_sigma70_r2"/>
</dbReference>
<evidence type="ECO:0000259" key="5">
    <source>
        <dbReference type="Pfam" id="PF04542"/>
    </source>
</evidence>
<dbReference type="GO" id="GO:0006352">
    <property type="term" value="P:DNA-templated transcription initiation"/>
    <property type="evidence" value="ECO:0007669"/>
    <property type="project" value="InterPro"/>
</dbReference>
<dbReference type="NCBIfam" id="TIGR02937">
    <property type="entry name" value="sigma70-ECF"/>
    <property type="match status" value="1"/>
</dbReference>
<proteinExistence type="inferred from homology"/>
<keyword evidence="2" id="KW-0805">Transcription regulation</keyword>
<accession>A0A1D7QEG3</accession>
<dbReference type="Proteomes" id="UP000094313">
    <property type="component" value="Chromosome"/>
</dbReference>
<sequence>MSYPNESSKTDRQLVENILNGDTHAFGILIKNTEGLVSQMVFKMIISPADRKDIAQDVYLKVFKNLSGFRFQSKLSTWIGQITYNRCLQYLEKKKVVLMDNFNDEDRDLSDKFQQKEIIAERNETEKIMQGKDLSGILAAELDKLTPIYKTMISLYHQEDLSYHEIAEITSLPEGTVKSYLFRARKQLKENILSRYKREEL</sequence>
<evidence type="ECO:0000313" key="8">
    <source>
        <dbReference type="Proteomes" id="UP000094313"/>
    </source>
</evidence>